<name>M5BPF4_THACB</name>
<protein>
    <submittedName>
        <fullName evidence="3">Uncharacterized protein</fullName>
    </submittedName>
</protein>
<dbReference type="HOGENOM" id="CLU_1054414_0_0_1"/>
<feature type="region of interest" description="Disordered" evidence="1">
    <location>
        <begin position="234"/>
        <end position="264"/>
    </location>
</feature>
<feature type="transmembrane region" description="Helical" evidence="2">
    <location>
        <begin position="12"/>
        <end position="32"/>
    </location>
</feature>
<dbReference type="AlphaFoldDB" id="M5BPF4"/>
<comment type="caution">
    <text evidence="3">The sequence shown here is derived from an EMBL/GenBank/DDBJ whole genome shotgun (WGS) entry which is preliminary data.</text>
</comment>
<dbReference type="EMBL" id="CAOJ01004077">
    <property type="protein sequence ID" value="CCO29009.1"/>
    <property type="molecule type" value="Genomic_DNA"/>
</dbReference>
<evidence type="ECO:0000313" key="3">
    <source>
        <dbReference type="EMBL" id="CCO29009.1"/>
    </source>
</evidence>
<keyword evidence="2" id="KW-0472">Membrane</keyword>
<evidence type="ECO:0000256" key="1">
    <source>
        <dbReference type="SAM" id="MobiDB-lite"/>
    </source>
</evidence>
<sequence>MATPLTPQKIFGGILAMAILTYPIIFLFLWAFLWLTPIGALLAAGFVWLIAVYHVSIIDDNYEHAKQFMAAWRVLIGVWGPPSWDLSRAAVEPWTKPRERPENEWIKPAPSEAQTPTGEVKHDKAGGIPNLTPPKPTVTRPKGKRRPASRGLIRHVLRARLHASRALASYFEELQRSDRLLLATQRVPELDIGLSSKLGGDGDIPRRHALAVIDYLRLKGAQITQLSHRDSSDWAALSSDGELDTPYEERSEDNLTWVPPQSSN</sequence>
<keyword evidence="2" id="KW-1133">Transmembrane helix</keyword>
<feature type="region of interest" description="Disordered" evidence="1">
    <location>
        <begin position="93"/>
        <end position="149"/>
    </location>
</feature>
<gene>
    <name evidence="3" type="primary">G3PAT-1</name>
    <name evidence="3" type="ORF">BN14_03011</name>
</gene>
<dbReference type="Proteomes" id="UP000012065">
    <property type="component" value="Unassembled WGS sequence"/>
</dbReference>
<accession>M5BPF4</accession>
<feature type="compositionally biased region" description="Basic and acidic residues" evidence="1">
    <location>
        <begin position="95"/>
        <end position="105"/>
    </location>
</feature>
<organism evidence="3 4">
    <name type="scientific">Thanatephorus cucumeris (strain AG1-IB / isolate 7/3/14)</name>
    <name type="common">Lettuce bottom rot fungus</name>
    <name type="synonym">Rhizoctonia solani</name>
    <dbReference type="NCBI Taxonomy" id="1108050"/>
    <lineage>
        <taxon>Eukaryota</taxon>
        <taxon>Fungi</taxon>
        <taxon>Dikarya</taxon>
        <taxon>Basidiomycota</taxon>
        <taxon>Agaricomycotina</taxon>
        <taxon>Agaricomycetes</taxon>
        <taxon>Cantharellales</taxon>
        <taxon>Ceratobasidiaceae</taxon>
        <taxon>Rhizoctonia</taxon>
        <taxon>Rhizoctonia solani AG-1</taxon>
    </lineage>
</organism>
<keyword evidence="2" id="KW-0812">Transmembrane</keyword>
<evidence type="ECO:0000256" key="2">
    <source>
        <dbReference type="SAM" id="Phobius"/>
    </source>
</evidence>
<evidence type="ECO:0000313" key="4">
    <source>
        <dbReference type="Proteomes" id="UP000012065"/>
    </source>
</evidence>
<reference evidence="3 4" key="1">
    <citation type="journal article" date="2013" name="J. Biotechnol.">
        <title>Establishment and interpretation of the genome sequence of the phytopathogenic fungus Rhizoctonia solani AG1-IB isolate 7/3/14.</title>
        <authorList>
            <person name="Wibberg D.W."/>
            <person name="Jelonek L.J."/>
            <person name="Rupp O.R."/>
            <person name="Hennig M.H."/>
            <person name="Eikmeyer F.E."/>
            <person name="Goesmann A.G."/>
            <person name="Hartmann A.H."/>
            <person name="Borriss R.B."/>
            <person name="Grosch R.G."/>
            <person name="Puehler A.P."/>
            <person name="Schlueter A.S."/>
        </authorList>
    </citation>
    <scope>NUCLEOTIDE SEQUENCE [LARGE SCALE GENOMIC DNA]</scope>
    <source>
        <strain evidence="4">AG1-IB / isolate 7/3/14</strain>
    </source>
</reference>
<feature type="transmembrane region" description="Helical" evidence="2">
    <location>
        <begin position="38"/>
        <end position="58"/>
    </location>
</feature>
<proteinExistence type="predicted"/>